<comment type="caution">
    <text evidence="2">The sequence shown here is derived from an EMBL/GenBank/DDBJ whole genome shotgun (WGS) entry which is preliminary data.</text>
</comment>
<feature type="region of interest" description="Disordered" evidence="1">
    <location>
        <begin position="344"/>
        <end position="390"/>
    </location>
</feature>
<feature type="compositionally biased region" description="Low complexity" evidence="1">
    <location>
        <begin position="23"/>
        <end position="50"/>
    </location>
</feature>
<feature type="region of interest" description="Disordered" evidence="1">
    <location>
        <begin position="23"/>
        <end position="130"/>
    </location>
</feature>
<accession>A0AAV5ALI6</accession>
<dbReference type="AlphaFoldDB" id="A0AAV5ALI6"/>
<dbReference type="EMBL" id="BPWL01000009">
    <property type="protein sequence ID" value="GJJ13796.1"/>
    <property type="molecule type" value="Genomic_DNA"/>
</dbReference>
<gene>
    <name evidence="2" type="ORF">Clacol_008053</name>
</gene>
<feature type="compositionally biased region" description="Basic and acidic residues" evidence="1">
    <location>
        <begin position="364"/>
        <end position="383"/>
    </location>
</feature>
<proteinExistence type="predicted"/>
<dbReference type="Proteomes" id="UP001050691">
    <property type="component" value="Unassembled WGS sequence"/>
</dbReference>
<evidence type="ECO:0000313" key="3">
    <source>
        <dbReference type="Proteomes" id="UP001050691"/>
    </source>
</evidence>
<reference evidence="2" key="1">
    <citation type="submission" date="2021-10" db="EMBL/GenBank/DDBJ databases">
        <title>De novo Genome Assembly of Clathrus columnatus (Basidiomycota, Fungi) Using Illumina and Nanopore Sequence Data.</title>
        <authorList>
            <person name="Ogiso-Tanaka E."/>
            <person name="Itagaki H."/>
            <person name="Hosoya T."/>
            <person name="Hosaka K."/>
        </authorList>
    </citation>
    <scope>NUCLEOTIDE SEQUENCE</scope>
    <source>
        <strain evidence="2">MO-923</strain>
    </source>
</reference>
<evidence type="ECO:0000256" key="1">
    <source>
        <dbReference type="SAM" id="MobiDB-lite"/>
    </source>
</evidence>
<sequence>MNQYPGYPYPAYPGYLPPEYYPYHPYAGYPGQANGGPPQQQQSQYTSSTTRHARLPSDVDVAYPSRDMNGNVINANGASRKVKRNRTQGSGGGVASKESRVLGYEPGPPPALPPKPRRGLTPGKVPSSDVLKLSGPQETVKYLTEFIEAAWPGSIPSKDGTECKVKLGREAWSANGATGIKARKLVCELFISLSQEGYRYLTTINNHPLKAPRLVFKSGPPEHQPRYFMICFSLNRRTAHIIGAPERLTLEIAKTLRVVTTFRPNEAATMPSRTDGWASQGVYEVTTSLEGGRVDFASLMSGSLKFIAAEGWQFEASVPFGRSGPLGVRGRREAWMFHWVPDFKPKQQQQQQQVPRIDVIPVPRTDREYDRERERDRDREQQRQLRRRNR</sequence>
<name>A0AAV5ALI6_9AGAM</name>
<evidence type="ECO:0000313" key="2">
    <source>
        <dbReference type="EMBL" id="GJJ13796.1"/>
    </source>
</evidence>
<protein>
    <submittedName>
        <fullName evidence="2">Uncharacterized protein</fullName>
    </submittedName>
</protein>
<keyword evidence="3" id="KW-1185">Reference proteome</keyword>
<organism evidence="2 3">
    <name type="scientific">Clathrus columnatus</name>
    <dbReference type="NCBI Taxonomy" id="1419009"/>
    <lineage>
        <taxon>Eukaryota</taxon>
        <taxon>Fungi</taxon>
        <taxon>Dikarya</taxon>
        <taxon>Basidiomycota</taxon>
        <taxon>Agaricomycotina</taxon>
        <taxon>Agaricomycetes</taxon>
        <taxon>Phallomycetidae</taxon>
        <taxon>Phallales</taxon>
        <taxon>Clathraceae</taxon>
        <taxon>Clathrus</taxon>
    </lineage>
</organism>